<dbReference type="InterPro" id="IPR036421">
    <property type="entry name" value="Fe_dep_repressor_sf"/>
</dbReference>
<keyword evidence="8" id="KW-0238">DNA-binding</keyword>
<keyword evidence="17" id="KW-1185">Reference proteome</keyword>
<evidence type="ECO:0000256" key="8">
    <source>
        <dbReference type="ARBA" id="ARBA00023125"/>
    </source>
</evidence>
<dbReference type="PANTHER" id="PTHR33238">
    <property type="entry name" value="IRON (METAL) DEPENDENT REPRESSOR, DTXR FAMILY"/>
    <property type="match status" value="1"/>
</dbReference>
<evidence type="ECO:0000256" key="4">
    <source>
        <dbReference type="ARBA" id="ARBA00022386"/>
    </source>
</evidence>
<dbReference type="GO" id="GO:0003677">
    <property type="term" value="F:DNA binding"/>
    <property type="evidence" value="ECO:0007669"/>
    <property type="project" value="UniProtKB-KW"/>
</dbReference>
<accession>A0A1T4NLM4</accession>
<dbReference type="OrthoDB" id="9791355at2"/>
<keyword evidence="10" id="KW-0804">Transcription</keyword>
<comment type="subcellular location">
    <subcellularLocation>
        <location evidence="1">Cytoplasm</location>
    </subcellularLocation>
</comment>
<keyword evidence="6" id="KW-0678">Repressor</keyword>
<evidence type="ECO:0000256" key="5">
    <source>
        <dbReference type="ARBA" id="ARBA00022490"/>
    </source>
</evidence>
<proteinExistence type="inferred from homology"/>
<dbReference type="Gene3D" id="1.10.10.10">
    <property type="entry name" value="Winged helix-like DNA-binding domain superfamily/Winged helix DNA-binding domain"/>
    <property type="match status" value="1"/>
</dbReference>
<comment type="similarity">
    <text evidence="2">Belongs to the DtxR/MntR family.</text>
</comment>
<dbReference type="InterPro" id="IPR036388">
    <property type="entry name" value="WH-like_DNA-bd_sf"/>
</dbReference>
<dbReference type="Gene3D" id="1.10.60.10">
    <property type="entry name" value="Iron dependent repressor, metal binding and dimerisation domain"/>
    <property type="match status" value="1"/>
</dbReference>
<keyword evidence="11" id="KW-0464">Manganese</keyword>
<evidence type="ECO:0000256" key="11">
    <source>
        <dbReference type="ARBA" id="ARBA00023211"/>
    </source>
</evidence>
<dbReference type="RefSeq" id="WP_078707203.1">
    <property type="nucleotide sequence ID" value="NZ_FUXL01000003.1"/>
</dbReference>
<dbReference type="InterPro" id="IPR050536">
    <property type="entry name" value="DtxR_MntR_Metal-Reg"/>
</dbReference>
<name>A0A1T4NLM4_9HYPH</name>
<dbReference type="PANTHER" id="PTHR33238:SF11">
    <property type="entry name" value="TRANSCRIPTIONAL REGULATOR MNTR"/>
    <property type="match status" value="1"/>
</dbReference>
<dbReference type="STRING" id="1365950.SAMN05428963_10382"/>
<sequence>MKNKAPRKKRAAVPAEAVAGAEQSAPDLGAEAHRFSQTRSARSAEILEDYTELIADLMEEHGEARITDIARCLGVTHPTAAKAVARLKREGLVTSRPYRGVFLTEAGAAMAERVRVRHRIVIEFLKAIGVPAEIAAVDAEGIEHYVSDATLAAFSDFVRSAPEV</sequence>
<feature type="domain" description="HTH dtxR-type" evidence="15">
    <location>
        <begin position="47"/>
        <end position="104"/>
    </location>
</feature>
<dbReference type="Pfam" id="PF01325">
    <property type="entry name" value="Fe_dep_repress"/>
    <property type="match status" value="1"/>
</dbReference>
<evidence type="ECO:0000256" key="10">
    <source>
        <dbReference type="ARBA" id="ARBA00023163"/>
    </source>
</evidence>
<dbReference type="SMART" id="SM00529">
    <property type="entry name" value="HTH_DTXR"/>
    <property type="match status" value="1"/>
</dbReference>
<organism evidence="16 17">
    <name type="scientific">Consotaella salsifontis</name>
    <dbReference type="NCBI Taxonomy" id="1365950"/>
    <lineage>
        <taxon>Bacteria</taxon>
        <taxon>Pseudomonadati</taxon>
        <taxon>Pseudomonadota</taxon>
        <taxon>Alphaproteobacteria</taxon>
        <taxon>Hyphomicrobiales</taxon>
        <taxon>Aurantimonadaceae</taxon>
        <taxon>Consotaella</taxon>
    </lineage>
</organism>
<evidence type="ECO:0000256" key="3">
    <source>
        <dbReference type="ARBA" id="ARBA00011738"/>
    </source>
</evidence>
<dbReference type="GO" id="GO:0003700">
    <property type="term" value="F:DNA-binding transcription factor activity"/>
    <property type="evidence" value="ECO:0007669"/>
    <property type="project" value="InterPro"/>
</dbReference>
<feature type="region of interest" description="Disordered" evidence="14">
    <location>
        <begin position="1"/>
        <end position="25"/>
    </location>
</feature>
<dbReference type="InterPro" id="IPR022687">
    <property type="entry name" value="HTH_DTXR"/>
</dbReference>
<dbReference type="GO" id="GO:0046983">
    <property type="term" value="F:protein dimerization activity"/>
    <property type="evidence" value="ECO:0007669"/>
    <property type="project" value="InterPro"/>
</dbReference>
<dbReference type="PROSITE" id="PS50944">
    <property type="entry name" value="HTH_DTXR"/>
    <property type="match status" value="1"/>
</dbReference>
<evidence type="ECO:0000313" key="16">
    <source>
        <dbReference type="EMBL" id="SJZ80016.1"/>
    </source>
</evidence>
<evidence type="ECO:0000256" key="13">
    <source>
        <dbReference type="ARBA" id="ARBA00032593"/>
    </source>
</evidence>
<dbReference type="AlphaFoldDB" id="A0A1T4NLM4"/>
<evidence type="ECO:0000256" key="7">
    <source>
        <dbReference type="ARBA" id="ARBA00023015"/>
    </source>
</evidence>
<evidence type="ECO:0000256" key="9">
    <source>
        <dbReference type="ARBA" id="ARBA00023159"/>
    </source>
</evidence>
<dbReference type="InterPro" id="IPR001367">
    <property type="entry name" value="Fe_dep_repressor"/>
</dbReference>
<feature type="compositionally biased region" description="Low complexity" evidence="14">
    <location>
        <begin position="12"/>
        <end position="22"/>
    </location>
</feature>
<dbReference type="SUPFAM" id="SSF46785">
    <property type="entry name" value="Winged helix' DNA-binding domain"/>
    <property type="match status" value="1"/>
</dbReference>
<reference evidence="17" key="1">
    <citation type="submission" date="2017-02" db="EMBL/GenBank/DDBJ databases">
        <authorList>
            <person name="Varghese N."/>
            <person name="Submissions S."/>
        </authorList>
    </citation>
    <scope>NUCLEOTIDE SEQUENCE [LARGE SCALE GENOMIC DNA]</scope>
    <source>
        <strain evidence="17">USBA 369</strain>
    </source>
</reference>
<keyword evidence="5" id="KW-0963">Cytoplasm</keyword>
<dbReference type="GO" id="GO:0046914">
    <property type="term" value="F:transition metal ion binding"/>
    <property type="evidence" value="ECO:0007669"/>
    <property type="project" value="InterPro"/>
</dbReference>
<gene>
    <name evidence="16" type="ORF">SAMN05428963_10382</name>
</gene>
<evidence type="ECO:0000256" key="14">
    <source>
        <dbReference type="SAM" id="MobiDB-lite"/>
    </source>
</evidence>
<dbReference type="Proteomes" id="UP000190135">
    <property type="component" value="Unassembled WGS sequence"/>
</dbReference>
<dbReference type="InterPro" id="IPR036390">
    <property type="entry name" value="WH_DNA-bd_sf"/>
</dbReference>
<evidence type="ECO:0000256" key="2">
    <source>
        <dbReference type="ARBA" id="ARBA00007871"/>
    </source>
</evidence>
<dbReference type="InterPro" id="IPR022689">
    <property type="entry name" value="Iron_dep_repressor"/>
</dbReference>
<comment type="subunit">
    <text evidence="3">Homodimer.</text>
</comment>
<keyword evidence="7" id="KW-0805">Transcription regulation</keyword>
<evidence type="ECO:0000259" key="15">
    <source>
        <dbReference type="PROSITE" id="PS50944"/>
    </source>
</evidence>
<evidence type="ECO:0000256" key="12">
    <source>
        <dbReference type="ARBA" id="ARBA00025185"/>
    </source>
</evidence>
<evidence type="ECO:0000313" key="17">
    <source>
        <dbReference type="Proteomes" id="UP000190135"/>
    </source>
</evidence>
<comment type="function">
    <text evidence="12">In the presence of manganese, represses expression of mntH and mntS. Up-regulates expression of mntP.</text>
</comment>
<dbReference type="NCBIfam" id="NF008273">
    <property type="entry name" value="PRK11050.1"/>
    <property type="match status" value="1"/>
</dbReference>
<keyword evidence="9" id="KW-0010">Activator</keyword>
<dbReference type="EMBL" id="FUXL01000003">
    <property type="protein sequence ID" value="SJZ80016.1"/>
    <property type="molecule type" value="Genomic_DNA"/>
</dbReference>
<protein>
    <recommendedName>
        <fullName evidence="4">Transcriptional regulator MntR</fullName>
    </recommendedName>
    <alternativeName>
        <fullName evidence="13">Manganese transport regulator</fullName>
    </alternativeName>
</protein>
<dbReference type="GO" id="GO:0005737">
    <property type="term" value="C:cytoplasm"/>
    <property type="evidence" value="ECO:0007669"/>
    <property type="project" value="UniProtKB-SubCell"/>
</dbReference>
<feature type="compositionally biased region" description="Basic residues" evidence="14">
    <location>
        <begin position="1"/>
        <end position="11"/>
    </location>
</feature>
<evidence type="ECO:0000256" key="6">
    <source>
        <dbReference type="ARBA" id="ARBA00022491"/>
    </source>
</evidence>
<dbReference type="Pfam" id="PF02742">
    <property type="entry name" value="Fe_dep_repr_C"/>
    <property type="match status" value="1"/>
</dbReference>
<evidence type="ECO:0000256" key="1">
    <source>
        <dbReference type="ARBA" id="ARBA00004496"/>
    </source>
</evidence>